<sequence>MKLDLKAQQFGTLNRQKLHGIMFMSCGIFLFAVVSTIAKIVSTKYPANEIIFFRMLFGIIPAALMFRFCNIPKKAFTLHRFWEHFLRAVLALGSMGLFFSGLPHLPLSAAVTLHYTEAIFIALLAVMFLGERLRVPMVIALVAGSVGVALIASFSSDENTSLLGVGLVLLSAVFNAGSVIQIKKLSRTEESAVIVLYFTIIATIFSGCSLWVSWTAPNMTDLGYMGLLGLTAGTGQLMLTIAFRNAAASMLAPFSYFGIVWAIILEYLIWGEVVSMQAIVGSIVIIGSAFYLSMSGKSRVNEAA</sequence>
<dbReference type="PANTHER" id="PTHR22911">
    <property type="entry name" value="ACYL-MALONYL CONDENSING ENZYME-RELATED"/>
    <property type="match status" value="1"/>
</dbReference>
<dbReference type="InterPro" id="IPR000620">
    <property type="entry name" value="EamA_dom"/>
</dbReference>
<dbReference type="EMBL" id="AP018150">
    <property type="protein sequence ID" value="BBE08653.1"/>
    <property type="molecule type" value="Genomic_DNA"/>
</dbReference>
<dbReference type="SUPFAM" id="SSF103481">
    <property type="entry name" value="Multidrug resistance efflux transporter EmrE"/>
    <property type="match status" value="2"/>
</dbReference>
<evidence type="ECO:0000256" key="1">
    <source>
        <dbReference type="ARBA" id="ARBA00004141"/>
    </source>
</evidence>
<evidence type="ECO:0000256" key="2">
    <source>
        <dbReference type="ARBA" id="ARBA00022692"/>
    </source>
</evidence>
<gene>
    <name evidence="5" type="ORF">MCB1EB_0492</name>
</gene>
<keyword evidence="6" id="KW-1185">Reference proteome</keyword>
<organism evidence="5 6">
    <name type="scientific">Mycoavidus cysteinexigens</name>
    <dbReference type="NCBI Taxonomy" id="1553431"/>
    <lineage>
        <taxon>Bacteria</taxon>
        <taxon>Pseudomonadati</taxon>
        <taxon>Pseudomonadota</taxon>
        <taxon>Betaproteobacteria</taxon>
        <taxon>Burkholderiales</taxon>
        <taxon>Burkholderiaceae</taxon>
        <taxon>Mycoavidus</taxon>
    </lineage>
</organism>
<dbReference type="InterPro" id="IPR037185">
    <property type="entry name" value="EmrE-like"/>
</dbReference>
<evidence type="ECO:0000256" key="3">
    <source>
        <dbReference type="ARBA" id="ARBA00022989"/>
    </source>
</evidence>
<dbReference type="Proteomes" id="UP000282597">
    <property type="component" value="Chromosome"/>
</dbReference>
<dbReference type="AlphaFoldDB" id="A0A2Z6ETA6"/>
<accession>A0A2Z6ETA6</accession>
<dbReference type="KEGG" id="mcys:MCB1EB_0492"/>
<evidence type="ECO:0000256" key="4">
    <source>
        <dbReference type="ARBA" id="ARBA00023136"/>
    </source>
</evidence>
<dbReference type="Gene3D" id="1.10.3730.20">
    <property type="match status" value="1"/>
</dbReference>
<keyword evidence="2" id="KW-0812">Transmembrane</keyword>
<proteinExistence type="predicted"/>
<comment type="subcellular location">
    <subcellularLocation>
        <location evidence="1">Membrane</location>
        <topology evidence="1">Multi-pass membrane protein</topology>
    </subcellularLocation>
</comment>
<dbReference type="RefSeq" id="WP_052393807.1">
    <property type="nucleotide sequence ID" value="NZ_AP018150.1"/>
</dbReference>
<protein>
    <submittedName>
        <fullName evidence="5">Transporter, drug/metabolite exporter family</fullName>
    </submittedName>
</protein>
<reference evidence="5 6" key="1">
    <citation type="journal article" date="2018" name="Microbes Environ.">
        <title>Comparative Genomic Insights into Endofungal Lifestyles of Two Bacterial Endosymbionts, Mycoavidus cysteinexigens and Burkholderia rhizoxinica.</title>
        <authorList>
            <person name="Sharmin D."/>
            <person name="Guo Y."/>
            <person name="Nishizawa T."/>
            <person name="Ohshima S."/>
            <person name="Sato Y."/>
            <person name="Takashima Y."/>
            <person name="Narisawa K."/>
            <person name="Ohta H."/>
        </authorList>
    </citation>
    <scope>NUCLEOTIDE SEQUENCE [LARGE SCALE GENOMIC DNA]</scope>
    <source>
        <strain evidence="5 6">B1-EB</strain>
    </source>
</reference>
<dbReference type="PANTHER" id="PTHR22911:SF6">
    <property type="entry name" value="SOLUTE CARRIER FAMILY 35 MEMBER G1"/>
    <property type="match status" value="1"/>
</dbReference>
<dbReference type="GO" id="GO:0016020">
    <property type="term" value="C:membrane"/>
    <property type="evidence" value="ECO:0007669"/>
    <property type="project" value="UniProtKB-SubCell"/>
</dbReference>
<dbReference type="Pfam" id="PF00892">
    <property type="entry name" value="EamA"/>
    <property type="match status" value="2"/>
</dbReference>
<keyword evidence="3" id="KW-1133">Transmembrane helix</keyword>
<name>A0A2Z6ETA6_9BURK</name>
<evidence type="ECO:0000313" key="5">
    <source>
        <dbReference type="EMBL" id="BBE08653.1"/>
    </source>
</evidence>
<evidence type="ECO:0000313" key="6">
    <source>
        <dbReference type="Proteomes" id="UP000282597"/>
    </source>
</evidence>
<keyword evidence="4" id="KW-0472">Membrane</keyword>